<reference evidence="2" key="1">
    <citation type="submission" date="2015-03" db="EMBL/GenBank/DDBJ databases">
        <title>Draft genome sequence of Mizugakiibacter sediminis skMP5.</title>
        <authorList>
            <person name="Watanabe T."/>
            <person name="Kojima H."/>
            <person name="Fukui M."/>
        </authorList>
    </citation>
    <scope>NUCLEOTIDE SEQUENCE</scope>
    <source>
        <strain evidence="2">SkMP5</strain>
    </source>
</reference>
<sequence length="131" mass="14069">MTGRQRQRVQQRALGAFGVAAGEQGAAEVDVRLERVRRQRDRRLERAARFRRPFQAQQRRAVQARGFGGGGELHARDARGVLGIGGAPLFEQGDDAVQAGGEVHAPRGGGGGGPTLAQAARARQRGHSARW</sequence>
<dbReference type="HOGENOM" id="CLU_1925187_0_0_6"/>
<name>A0A0S6YW30_9GAMM</name>
<protein>
    <submittedName>
        <fullName evidence="2">Uncharacterized protein</fullName>
    </submittedName>
</protein>
<feature type="compositionally biased region" description="Basic residues" evidence="1">
    <location>
        <begin position="122"/>
        <end position="131"/>
    </location>
</feature>
<proteinExistence type="predicted"/>
<dbReference type="AlphaFoldDB" id="A0A0S6YW30"/>
<dbReference type="EMBL" id="DF952378">
    <property type="protein sequence ID" value="GAN43583.1"/>
    <property type="molecule type" value="Genomic_DNA"/>
</dbReference>
<feature type="region of interest" description="Disordered" evidence="1">
    <location>
        <begin position="100"/>
        <end position="131"/>
    </location>
</feature>
<evidence type="ECO:0000313" key="2">
    <source>
        <dbReference type="EMBL" id="GAN43583.1"/>
    </source>
</evidence>
<accession>A0A0S6YW30</accession>
<gene>
    <name evidence="2" type="ORF">MBSD_0087</name>
</gene>
<evidence type="ECO:0000256" key="1">
    <source>
        <dbReference type="SAM" id="MobiDB-lite"/>
    </source>
</evidence>
<organism evidence="2">
    <name type="scientific">Mizugakiibacter sediminis</name>
    <dbReference type="NCBI Taxonomy" id="1475481"/>
    <lineage>
        <taxon>Bacteria</taxon>
        <taxon>Pseudomonadati</taxon>
        <taxon>Pseudomonadota</taxon>
        <taxon>Gammaproteobacteria</taxon>
        <taxon>Lysobacterales</taxon>
        <taxon>Rhodanobacteraceae</taxon>
        <taxon>Mizugakiibacter</taxon>
    </lineage>
</organism>